<evidence type="ECO:0000256" key="2">
    <source>
        <dbReference type="SAM" id="SignalP"/>
    </source>
</evidence>
<name>A0A8X7WSZ4_BRACI</name>
<keyword evidence="1" id="KW-0812">Transmembrane</keyword>
<evidence type="ECO:0000256" key="1">
    <source>
        <dbReference type="SAM" id="Phobius"/>
    </source>
</evidence>
<comment type="caution">
    <text evidence="5">The sequence shown here is derived from an EMBL/GenBank/DDBJ whole genome shotgun (WGS) entry which is preliminary data.</text>
</comment>
<protein>
    <recommendedName>
        <fullName evidence="3">CAND6/7 N-terminal domain-containing protein</fullName>
    </recommendedName>
</protein>
<feature type="signal peptide" evidence="2">
    <location>
        <begin position="1"/>
        <end position="21"/>
    </location>
</feature>
<reference evidence="5 6" key="1">
    <citation type="submission" date="2020-02" db="EMBL/GenBank/DDBJ databases">
        <authorList>
            <person name="Ma Q."/>
            <person name="Huang Y."/>
            <person name="Song X."/>
            <person name="Pei D."/>
        </authorList>
    </citation>
    <scope>NUCLEOTIDE SEQUENCE [LARGE SCALE GENOMIC DNA]</scope>
    <source>
        <strain evidence="5">Sxm20200214</strain>
        <tissue evidence="5">Leaf</tissue>
    </source>
</reference>
<dbReference type="Pfam" id="PF21904">
    <property type="entry name" value="CAND6-7_N"/>
    <property type="match status" value="1"/>
</dbReference>
<dbReference type="EMBL" id="JAAMPC010000001">
    <property type="protein sequence ID" value="KAG2335015.1"/>
    <property type="molecule type" value="Genomic_DNA"/>
</dbReference>
<dbReference type="InterPro" id="IPR054103">
    <property type="entry name" value="CAND6-7_N"/>
</dbReference>
<evidence type="ECO:0000259" key="3">
    <source>
        <dbReference type="Pfam" id="PF21904"/>
    </source>
</evidence>
<evidence type="ECO:0000313" key="6">
    <source>
        <dbReference type="Proteomes" id="UP000886595"/>
    </source>
</evidence>
<keyword evidence="6" id="KW-1185">Reference proteome</keyword>
<dbReference type="GO" id="GO:0005794">
    <property type="term" value="C:Golgi apparatus"/>
    <property type="evidence" value="ECO:0007669"/>
    <property type="project" value="TreeGrafter"/>
</dbReference>
<dbReference type="PANTHER" id="PTHR21229">
    <property type="entry name" value="LUNG SEVEN TRANSMEMBRANE RECEPTOR"/>
    <property type="match status" value="1"/>
</dbReference>
<keyword evidence="1" id="KW-0472">Membrane</keyword>
<accession>A0A8X7WSZ4</accession>
<dbReference type="Proteomes" id="UP000886595">
    <property type="component" value="Unassembled WGS sequence"/>
</dbReference>
<dbReference type="EMBL" id="JAAMPC010000001">
    <property type="protein sequence ID" value="KAG2335003.1"/>
    <property type="molecule type" value="Genomic_DNA"/>
</dbReference>
<sequence>MTRLLFFAAAILLLLATLVVAEIKSITISDDSRPVIFLQKFGFTQTGHVTIYVSSISVSSSSSQDSSRTGFYLVEDESLLKVDLELQQNSSFCVLDSHYVHYFDQSYPITSPGDYSLFFANCVPGAKVSMKFKTEMYNLDPNGSKDYLPAGSTQQPGLFLVFSFCYLTFFGMWVCFCYNKKQSINVLIAALLLMKAISLICAAEVEHYLKTTGTPHGWNIPFYLFQFIGKVLLFVVIWSFLKPKKKLLMMLVAFHVISTIGSIVGGETGPYIQNWSLWTHIFSFGEVSCWVWIISSCSSMKLESQNDAASRHPKYRLGQDNKLNTAQPRTSEETLRTI</sequence>
<proteinExistence type="predicted"/>
<evidence type="ECO:0000313" key="5">
    <source>
        <dbReference type="EMBL" id="KAG2335015.1"/>
    </source>
</evidence>
<feature type="transmembrane region" description="Helical" evidence="1">
    <location>
        <begin position="277"/>
        <end position="295"/>
    </location>
</feature>
<feature type="domain" description="CAND6/7 N-terminal" evidence="3">
    <location>
        <begin position="24"/>
        <end position="138"/>
    </location>
</feature>
<keyword evidence="2" id="KW-0732">Signal</keyword>
<dbReference type="AlphaFoldDB" id="A0A8X7WSZ4"/>
<feature type="transmembrane region" description="Helical" evidence="1">
    <location>
        <begin position="186"/>
        <end position="205"/>
    </location>
</feature>
<dbReference type="OrthoDB" id="1073331at2759"/>
<keyword evidence="1" id="KW-1133">Transmembrane helix</keyword>
<evidence type="ECO:0000313" key="4">
    <source>
        <dbReference type="EMBL" id="KAG2335003.1"/>
    </source>
</evidence>
<gene>
    <name evidence="4" type="ORF">Bca52824_006183</name>
    <name evidence="5" type="ORF">Bca52824_006195</name>
</gene>
<dbReference type="InterPro" id="IPR009637">
    <property type="entry name" value="GPR107/GPR108-like"/>
</dbReference>
<feature type="transmembrane region" description="Helical" evidence="1">
    <location>
        <begin position="158"/>
        <end position="179"/>
    </location>
</feature>
<feature type="chain" id="PRO_5040044660" description="CAND6/7 N-terminal domain-containing protein" evidence="2">
    <location>
        <begin position="22"/>
        <end position="338"/>
    </location>
</feature>
<dbReference type="PANTHER" id="PTHR21229:SF72">
    <property type="entry name" value="(RAPE) HYPOTHETICAL PROTEIN"/>
    <property type="match status" value="1"/>
</dbReference>
<organism evidence="5 6">
    <name type="scientific">Brassica carinata</name>
    <name type="common">Ethiopian mustard</name>
    <name type="synonym">Abyssinian cabbage</name>
    <dbReference type="NCBI Taxonomy" id="52824"/>
    <lineage>
        <taxon>Eukaryota</taxon>
        <taxon>Viridiplantae</taxon>
        <taxon>Streptophyta</taxon>
        <taxon>Embryophyta</taxon>
        <taxon>Tracheophyta</taxon>
        <taxon>Spermatophyta</taxon>
        <taxon>Magnoliopsida</taxon>
        <taxon>eudicotyledons</taxon>
        <taxon>Gunneridae</taxon>
        <taxon>Pentapetalae</taxon>
        <taxon>rosids</taxon>
        <taxon>malvids</taxon>
        <taxon>Brassicales</taxon>
        <taxon>Brassicaceae</taxon>
        <taxon>Brassiceae</taxon>
        <taxon>Brassica</taxon>
    </lineage>
</organism>
<feature type="transmembrane region" description="Helical" evidence="1">
    <location>
        <begin position="247"/>
        <end position="265"/>
    </location>
</feature>
<feature type="transmembrane region" description="Helical" evidence="1">
    <location>
        <begin position="220"/>
        <end position="240"/>
    </location>
</feature>
<dbReference type="GO" id="GO:0016020">
    <property type="term" value="C:membrane"/>
    <property type="evidence" value="ECO:0007669"/>
    <property type="project" value="InterPro"/>
</dbReference>